<keyword evidence="8" id="KW-1185">Reference proteome</keyword>
<sequence>MLVVVSVVFGKDVADGGEKQSKLVQREQRQEEGLDKEAGVQKHDDKLQGKSHDHRSSSSETPAQDAGRTANKADEKKVEKLVTGSRAQARSRGGSTSMLLYEYEFVSETEINSNSDADKSYSKRESQIVTKLNATYAFDLTHYDKLGGILGRYHSQSRVNYVLVVVVQMIKCNSGPCDYDMPDLYVDFVQGGNNINNIFTNTSSKTKWNILLSAANIVHTPAISGGGDHQTVVRCFKIIIITPYGLCSYHFWRPEDKIFKRRVNKCSFDGIRNHSLIASATVHSYEHMIEYIQNAKMNADIAYIEADEKLHITSVPLKNALDMNIHTKTTLTMVNRTKVYVEPLCDMEETASECAESRLSLTKLGKSWQVVKQNLWMGLLKKIMEKYHKIKAQKRLDEVSENSDGSFIFSELVDAVSLATTEQLLETFEDKRNDPFLGVFTNALGSAGTMRTHRFARDVVLVRKQQFVSKYLESVALSTKLNDEVVDDIKVVCDEIQWLFTELAKQEQPIEQNETKKVANQNEDVDESKEALDHNRNFIRQIAFAYATLLNRFCKSSKSRLNACNNHKDKNVNEFIVAITKCDRRDVDCNRSALQILVNLPVAGVVPYASQFICSKDNSAQLFLQKNALKLLAFVETEFIETPVINKLLRIFRNACPLAQSTTDQTLTIDVLMNAVPEHASVDDYWKQLRKFKLFRNHYLHRSLKAMSNVYNVKIAESNNHIIESTSKTEFNNEIFKRSDFLISVRRQNGHQNSPVLALTVDTAGLANVVSDSQSEESDMDAYEAPEAVVQLSLFGSSLPPIKIFDSYTGLLSTVWNADGSIINAHETNIIWRQFVNVIPLFNGMTLTNDMIGGFSLKVSGSSKTSILNRDAQSTMINDVSASLDTKLTLVNGNGVVGNLWHRLSASGSVVLDLDVDFYAEPYLFCAVVSQGPLQLKYASTKKTMSYYQRIDNGKPKQNKFSHTVITPPHCYALNRRSTEMCNEMFKHKE</sequence>
<dbReference type="GO" id="GO:0005794">
    <property type="term" value="C:Golgi apparatus"/>
    <property type="evidence" value="ECO:0007669"/>
    <property type="project" value="TreeGrafter"/>
</dbReference>
<dbReference type="Proteomes" id="UP000267096">
    <property type="component" value="Unassembled WGS sequence"/>
</dbReference>
<name>A0A3P6RQU0_ANISI</name>
<feature type="domain" description="MTP large subunit lipid-binding" evidence="6">
    <location>
        <begin position="735"/>
        <end position="988"/>
    </location>
</feature>
<evidence type="ECO:0000313" key="7">
    <source>
        <dbReference type="EMBL" id="VDK44298.1"/>
    </source>
</evidence>
<evidence type="ECO:0000259" key="6">
    <source>
        <dbReference type="Pfam" id="PF19444"/>
    </source>
</evidence>
<reference evidence="7 8" key="1">
    <citation type="submission" date="2018-11" db="EMBL/GenBank/DDBJ databases">
        <authorList>
            <consortium name="Pathogen Informatics"/>
        </authorList>
    </citation>
    <scope>NUCLEOTIDE SEQUENCE [LARGE SCALE GENOMIC DNA]</scope>
</reference>
<accession>A0A3P6RQU0</accession>
<dbReference type="InterPro" id="IPR045811">
    <property type="entry name" value="MTP_lip-bd"/>
</dbReference>
<dbReference type="GO" id="GO:0016323">
    <property type="term" value="C:basolateral plasma membrane"/>
    <property type="evidence" value="ECO:0007669"/>
    <property type="project" value="TreeGrafter"/>
</dbReference>
<evidence type="ECO:0000256" key="3">
    <source>
        <dbReference type="ARBA" id="ARBA00022729"/>
    </source>
</evidence>
<dbReference type="GO" id="GO:0008289">
    <property type="term" value="F:lipid binding"/>
    <property type="evidence" value="ECO:0007669"/>
    <property type="project" value="InterPro"/>
</dbReference>
<comment type="subcellular location">
    <subcellularLocation>
        <location evidence="1">Endoplasmic reticulum</location>
    </subcellularLocation>
</comment>
<feature type="compositionally biased region" description="Basic and acidic residues" evidence="5">
    <location>
        <begin position="16"/>
        <end position="57"/>
    </location>
</feature>
<dbReference type="PANTHER" id="PTHR13024">
    <property type="entry name" value="MICROSOMAL TRIGLYCERIDE TRANSFER PROTEIN, LARGE SUBUNIT"/>
    <property type="match status" value="1"/>
</dbReference>
<dbReference type="GO" id="GO:0005548">
    <property type="term" value="F:phospholipid transporter activity"/>
    <property type="evidence" value="ECO:0007669"/>
    <property type="project" value="InterPro"/>
</dbReference>
<keyword evidence="2" id="KW-0813">Transport</keyword>
<feature type="compositionally biased region" description="Basic and acidic residues" evidence="5">
    <location>
        <begin position="71"/>
        <end position="80"/>
    </location>
</feature>
<dbReference type="OrthoDB" id="5865932at2759"/>
<evidence type="ECO:0000256" key="4">
    <source>
        <dbReference type="ARBA" id="ARBA00022824"/>
    </source>
</evidence>
<evidence type="ECO:0000256" key="5">
    <source>
        <dbReference type="SAM" id="MobiDB-lite"/>
    </source>
</evidence>
<dbReference type="GO" id="GO:0042157">
    <property type="term" value="P:lipoprotein metabolic process"/>
    <property type="evidence" value="ECO:0007669"/>
    <property type="project" value="TreeGrafter"/>
</dbReference>
<evidence type="ECO:0000313" key="8">
    <source>
        <dbReference type="Proteomes" id="UP000267096"/>
    </source>
</evidence>
<evidence type="ECO:0000256" key="1">
    <source>
        <dbReference type="ARBA" id="ARBA00004240"/>
    </source>
</evidence>
<organism evidence="7 8">
    <name type="scientific">Anisakis simplex</name>
    <name type="common">Herring worm</name>
    <dbReference type="NCBI Taxonomy" id="6269"/>
    <lineage>
        <taxon>Eukaryota</taxon>
        <taxon>Metazoa</taxon>
        <taxon>Ecdysozoa</taxon>
        <taxon>Nematoda</taxon>
        <taxon>Chromadorea</taxon>
        <taxon>Rhabditida</taxon>
        <taxon>Spirurina</taxon>
        <taxon>Ascaridomorpha</taxon>
        <taxon>Ascaridoidea</taxon>
        <taxon>Anisakidae</taxon>
        <taxon>Anisakis</taxon>
        <taxon>Anisakis simplex complex</taxon>
    </lineage>
</organism>
<keyword evidence="4" id="KW-0256">Endoplasmic reticulum</keyword>
<dbReference type="InterPro" id="IPR039988">
    <property type="entry name" value="MTTP"/>
</dbReference>
<keyword evidence="3" id="KW-0732">Signal</keyword>
<dbReference type="GO" id="GO:0005783">
    <property type="term" value="C:endoplasmic reticulum"/>
    <property type="evidence" value="ECO:0007669"/>
    <property type="project" value="UniProtKB-SubCell"/>
</dbReference>
<feature type="region of interest" description="Disordered" evidence="5">
    <location>
        <begin position="16"/>
        <end position="89"/>
    </location>
</feature>
<protein>
    <recommendedName>
        <fullName evidence="6">MTP large subunit lipid-binding domain-containing protein</fullName>
    </recommendedName>
</protein>
<proteinExistence type="predicted"/>
<gene>
    <name evidence="7" type="ORF">ASIM_LOCUS11075</name>
</gene>
<evidence type="ECO:0000256" key="2">
    <source>
        <dbReference type="ARBA" id="ARBA00022448"/>
    </source>
</evidence>
<dbReference type="Pfam" id="PF19444">
    <property type="entry name" value="MTP_lip_bd"/>
    <property type="match status" value="1"/>
</dbReference>
<dbReference type="PANTHER" id="PTHR13024:SF0">
    <property type="entry name" value="MICROSOMAL TRIACYLGLYCEROL TRANSFER PROTEIN"/>
    <property type="match status" value="1"/>
</dbReference>
<dbReference type="EMBL" id="UYRR01031038">
    <property type="protein sequence ID" value="VDK44298.1"/>
    <property type="molecule type" value="Genomic_DNA"/>
</dbReference>
<dbReference type="AlphaFoldDB" id="A0A3P6RQU0"/>